<dbReference type="EMBL" id="KN820317">
    <property type="protein sequence ID" value="KIJ06457.1"/>
    <property type="molecule type" value="Genomic_DNA"/>
</dbReference>
<gene>
    <name evidence="1" type="ORF">PAXINDRAFT_103360</name>
</gene>
<reference evidence="1 2" key="1">
    <citation type="submission" date="2014-06" db="EMBL/GenBank/DDBJ databases">
        <authorList>
            <consortium name="DOE Joint Genome Institute"/>
            <person name="Kuo A."/>
            <person name="Kohler A."/>
            <person name="Nagy L.G."/>
            <person name="Floudas D."/>
            <person name="Copeland A."/>
            <person name="Barry K.W."/>
            <person name="Cichocki N."/>
            <person name="Veneault-Fourrey C."/>
            <person name="LaButti K."/>
            <person name="Lindquist E.A."/>
            <person name="Lipzen A."/>
            <person name="Lundell T."/>
            <person name="Morin E."/>
            <person name="Murat C."/>
            <person name="Sun H."/>
            <person name="Tunlid A."/>
            <person name="Henrissat B."/>
            <person name="Grigoriev I.V."/>
            <person name="Hibbett D.S."/>
            <person name="Martin F."/>
            <person name="Nordberg H.P."/>
            <person name="Cantor M.N."/>
            <person name="Hua S.X."/>
        </authorList>
    </citation>
    <scope>NUCLEOTIDE SEQUENCE [LARGE SCALE GENOMIC DNA]</scope>
    <source>
        <strain evidence="1 2">ATCC 200175</strain>
    </source>
</reference>
<accession>A0A0C9TE32</accession>
<sequence>MDQAPPTVMPEWFIQRLGLTQQRSESSLYGPQNSMLCYFFPLLRQFIVKPQSKVHVLVNPFEGVSDPNVSLAIAEASFTSDDNIAYIPGDLSITSDGGITMAHASAGYKIPDFIVAKGTHLATNDRSLVVVETKLDDSGNYDMEVIQLEHYMEEIDQHDNNDALLGLLIRGTQVHIFDIAHSGANICQRPGICTINSPEFWDVLRAVAQANWSNYTMVTV</sequence>
<keyword evidence="2" id="KW-1185">Reference proteome</keyword>
<dbReference type="Proteomes" id="UP000053647">
    <property type="component" value="Unassembled WGS sequence"/>
</dbReference>
<proteinExistence type="predicted"/>
<organism evidence="1 2">
    <name type="scientific">Paxillus involutus ATCC 200175</name>
    <dbReference type="NCBI Taxonomy" id="664439"/>
    <lineage>
        <taxon>Eukaryota</taxon>
        <taxon>Fungi</taxon>
        <taxon>Dikarya</taxon>
        <taxon>Basidiomycota</taxon>
        <taxon>Agaricomycotina</taxon>
        <taxon>Agaricomycetes</taxon>
        <taxon>Agaricomycetidae</taxon>
        <taxon>Boletales</taxon>
        <taxon>Paxilineae</taxon>
        <taxon>Paxillaceae</taxon>
        <taxon>Paxillus</taxon>
    </lineage>
</organism>
<evidence type="ECO:0000313" key="1">
    <source>
        <dbReference type="EMBL" id="KIJ06457.1"/>
    </source>
</evidence>
<protein>
    <submittedName>
        <fullName evidence="1">Uncharacterized protein</fullName>
    </submittedName>
</protein>
<reference evidence="2" key="2">
    <citation type="submission" date="2015-01" db="EMBL/GenBank/DDBJ databases">
        <title>Evolutionary Origins and Diversification of the Mycorrhizal Mutualists.</title>
        <authorList>
            <consortium name="DOE Joint Genome Institute"/>
            <consortium name="Mycorrhizal Genomics Consortium"/>
            <person name="Kohler A."/>
            <person name="Kuo A."/>
            <person name="Nagy L.G."/>
            <person name="Floudas D."/>
            <person name="Copeland A."/>
            <person name="Barry K.W."/>
            <person name="Cichocki N."/>
            <person name="Veneault-Fourrey C."/>
            <person name="LaButti K."/>
            <person name="Lindquist E.A."/>
            <person name="Lipzen A."/>
            <person name="Lundell T."/>
            <person name="Morin E."/>
            <person name="Murat C."/>
            <person name="Riley R."/>
            <person name="Ohm R."/>
            <person name="Sun H."/>
            <person name="Tunlid A."/>
            <person name="Henrissat B."/>
            <person name="Grigoriev I.V."/>
            <person name="Hibbett D.S."/>
            <person name="Martin F."/>
        </authorList>
    </citation>
    <scope>NUCLEOTIDE SEQUENCE [LARGE SCALE GENOMIC DNA]</scope>
    <source>
        <strain evidence="2">ATCC 200175</strain>
    </source>
</reference>
<dbReference type="OrthoDB" id="2690981at2759"/>
<dbReference type="HOGENOM" id="CLU_117254_0_0_1"/>
<name>A0A0C9TE32_PAXIN</name>
<dbReference type="AlphaFoldDB" id="A0A0C9TE32"/>
<evidence type="ECO:0000313" key="2">
    <source>
        <dbReference type="Proteomes" id="UP000053647"/>
    </source>
</evidence>